<dbReference type="NCBIfam" id="NF035944">
    <property type="entry name" value="PEPxxWA-CTERM"/>
    <property type="match status" value="1"/>
</dbReference>
<evidence type="ECO:0000313" key="3">
    <source>
        <dbReference type="Proteomes" id="UP000555448"/>
    </source>
</evidence>
<keyword evidence="1" id="KW-0812">Transmembrane</keyword>
<evidence type="ECO:0000256" key="1">
    <source>
        <dbReference type="SAM" id="Phobius"/>
    </source>
</evidence>
<reference evidence="2 3" key="1">
    <citation type="submission" date="2020-08" db="EMBL/GenBank/DDBJ databases">
        <title>Functional genomics of gut bacteria from endangered species of beetles.</title>
        <authorList>
            <person name="Carlos-Shanley C."/>
        </authorList>
    </citation>
    <scope>NUCLEOTIDE SEQUENCE [LARGE SCALE GENOMIC DNA]</scope>
    <source>
        <strain evidence="2 3">S00245</strain>
    </source>
</reference>
<comment type="caution">
    <text evidence="2">The sequence shown here is derived from an EMBL/GenBank/DDBJ whole genome shotgun (WGS) entry which is preliminary data.</text>
</comment>
<evidence type="ECO:0008006" key="4">
    <source>
        <dbReference type="Google" id="ProtNLM"/>
    </source>
</evidence>
<proteinExistence type="predicted"/>
<dbReference type="EMBL" id="JACHLR010000055">
    <property type="protein sequence ID" value="MBB4861086.1"/>
    <property type="molecule type" value="Genomic_DNA"/>
</dbReference>
<feature type="transmembrane region" description="Helical" evidence="1">
    <location>
        <begin position="6"/>
        <end position="22"/>
    </location>
</feature>
<keyword evidence="3" id="KW-1185">Reference proteome</keyword>
<name>A0A7W7KDZ3_9SPHN</name>
<evidence type="ECO:0000313" key="2">
    <source>
        <dbReference type="EMBL" id="MBB4861086.1"/>
    </source>
</evidence>
<keyword evidence="1" id="KW-1133">Transmembrane helix</keyword>
<dbReference type="AlphaFoldDB" id="A0A7W7KDZ3"/>
<dbReference type="RefSeq" id="WP_184250817.1">
    <property type="nucleotide sequence ID" value="NZ_JACHLR010000055.1"/>
</dbReference>
<organism evidence="2 3">
    <name type="scientific">Novosphingobium chloroacetimidivorans</name>
    <dbReference type="NCBI Taxonomy" id="1428314"/>
    <lineage>
        <taxon>Bacteria</taxon>
        <taxon>Pseudomonadati</taxon>
        <taxon>Pseudomonadota</taxon>
        <taxon>Alphaproteobacteria</taxon>
        <taxon>Sphingomonadales</taxon>
        <taxon>Sphingomonadaceae</taxon>
        <taxon>Novosphingobium</taxon>
    </lineage>
</organism>
<protein>
    <recommendedName>
        <fullName evidence="4">PEP-CTERM sorting domain-containing protein</fullName>
    </recommendedName>
</protein>
<accession>A0A7W7KDZ3</accession>
<gene>
    <name evidence="2" type="ORF">HNO88_004440</name>
</gene>
<keyword evidence="1" id="KW-0472">Membrane</keyword>
<sequence>MPEASTWAMMIMGIEFVGFAMRRKTAQAMSPISA</sequence>
<dbReference type="Proteomes" id="UP000555448">
    <property type="component" value="Unassembled WGS sequence"/>
</dbReference>